<dbReference type="InterPro" id="IPR028081">
    <property type="entry name" value="Leu-bd"/>
</dbReference>
<dbReference type="PRINTS" id="PR00776">
    <property type="entry name" value="HEMOGLOBNASE"/>
</dbReference>
<evidence type="ECO:0000256" key="1">
    <source>
        <dbReference type="ARBA" id="ARBA00010062"/>
    </source>
</evidence>
<dbReference type="EMBL" id="CZAF01000016">
    <property type="protein sequence ID" value="CUP61180.1"/>
    <property type="molecule type" value="Genomic_DNA"/>
</dbReference>
<dbReference type="Pfam" id="PF01650">
    <property type="entry name" value="Peptidase_C13"/>
    <property type="match status" value="1"/>
</dbReference>
<evidence type="ECO:0000313" key="9">
    <source>
        <dbReference type="EMBL" id="KAB4125062.1"/>
    </source>
</evidence>
<dbReference type="OrthoDB" id="9759108at2"/>
<protein>
    <submittedName>
        <fullName evidence="6">ABC transporter substrate-binding protein</fullName>
    </submittedName>
    <submittedName>
        <fullName evidence="5">Legumain asparaginyl peptidase</fullName>
        <ecNumber evidence="5">3.4.22.34</ecNumber>
    </submittedName>
</protein>
<dbReference type="Gene3D" id="3.40.50.2300">
    <property type="match status" value="2"/>
</dbReference>
<organism evidence="5 10">
    <name type="scientific">Bacteroides uniformis</name>
    <dbReference type="NCBI Taxonomy" id="820"/>
    <lineage>
        <taxon>Bacteria</taxon>
        <taxon>Pseudomonadati</taxon>
        <taxon>Bacteroidota</taxon>
        <taxon>Bacteroidia</taxon>
        <taxon>Bacteroidales</taxon>
        <taxon>Bacteroidaceae</taxon>
        <taxon>Bacteroides</taxon>
    </lineage>
</organism>
<evidence type="ECO:0000256" key="3">
    <source>
        <dbReference type="SAM" id="SignalP"/>
    </source>
</evidence>
<evidence type="ECO:0000313" key="6">
    <source>
        <dbReference type="EMBL" id="KAB4088982.1"/>
    </source>
</evidence>
<gene>
    <name evidence="5" type="ORF">ERS852462_04168</name>
    <name evidence="6" type="ORF">GAQ56_16540</name>
    <name evidence="7" type="ORF">GAQ70_12130</name>
    <name evidence="8" type="ORF">GAQ72_17530</name>
    <name evidence="9" type="ORF">GAQ75_10890</name>
</gene>
<evidence type="ECO:0000313" key="13">
    <source>
        <dbReference type="Proteomes" id="UP000438773"/>
    </source>
</evidence>
<accession>A0A174PQU0</accession>
<feature type="signal peptide" evidence="3">
    <location>
        <begin position="1"/>
        <end position="22"/>
    </location>
</feature>
<evidence type="ECO:0000313" key="5">
    <source>
        <dbReference type="EMBL" id="CUP61180.1"/>
    </source>
</evidence>
<name>A0A174PQU0_BACUN</name>
<dbReference type="EMBL" id="WCUQ01000005">
    <property type="protein sequence ID" value="KAB4125062.1"/>
    <property type="molecule type" value="Genomic_DNA"/>
</dbReference>
<dbReference type="Pfam" id="PF13458">
    <property type="entry name" value="Peripla_BP_6"/>
    <property type="match status" value="1"/>
</dbReference>
<evidence type="ECO:0000313" key="14">
    <source>
        <dbReference type="Proteomes" id="UP000441711"/>
    </source>
</evidence>
<dbReference type="Proteomes" id="UP000438773">
    <property type="component" value="Unassembled WGS sequence"/>
</dbReference>
<evidence type="ECO:0000313" key="12">
    <source>
        <dbReference type="Proteomes" id="UP000434462"/>
    </source>
</evidence>
<keyword evidence="5" id="KW-0378">Hydrolase</keyword>
<proteinExistence type="inferred from homology"/>
<dbReference type="Proteomes" id="UP000095614">
    <property type="component" value="Unassembled WGS sequence"/>
</dbReference>
<dbReference type="Proteomes" id="UP000441711">
    <property type="component" value="Unassembled WGS sequence"/>
</dbReference>
<dbReference type="PANTHER" id="PTHR12000">
    <property type="entry name" value="HEMOGLOBINASE FAMILY MEMBER"/>
    <property type="match status" value="1"/>
</dbReference>
<dbReference type="GO" id="GO:0005773">
    <property type="term" value="C:vacuole"/>
    <property type="evidence" value="ECO:0007669"/>
    <property type="project" value="GOC"/>
</dbReference>
<dbReference type="GO" id="GO:0051603">
    <property type="term" value="P:proteolysis involved in protein catabolic process"/>
    <property type="evidence" value="ECO:0007669"/>
    <property type="project" value="TreeGrafter"/>
</dbReference>
<comment type="similarity">
    <text evidence="1">Belongs to the leucine-binding protein family.</text>
</comment>
<dbReference type="PANTHER" id="PTHR12000:SF42">
    <property type="entry name" value="LEGUMAIN"/>
    <property type="match status" value="1"/>
</dbReference>
<feature type="chain" id="PRO_5044057308" evidence="3">
    <location>
        <begin position="23"/>
        <end position="709"/>
    </location>
</feature>
<dbReference type="EMBL" id="WCUR01000087">
    <property type="protein sequence ID" value="KAB4112590.1"/>
    <property type="molecule type" value="Genomic_DNA"/>
</dbReference>
<evidence type="ECO:0000256" key="2">
    <source>
        <dbReference type="ARBA" id="ARBA00022729"/>
    </source>
</evidence>
<dbReference type="SUPFAM" id="SSF53822">
    <property type="entry name" value="Periplasmic binding protein-like I"/>
    <property type="match status" value="1"/>
</dbReference>
<evidence type="ECO:0000313" key="8">
    <source>
        <dbReference type="EMBL" id="KAB4112590.1"/>
    </source>
</evidence>
<evidence type="ECO:0000313" key="10">
    <source>
        <dbReference type="Proteomes" id="UP000095614"/>
    </source>
</evidence>
<dbReference type="EC" id="3.4.22.34" evidence="5"/>
<dbReference type="InterPro" id="IPR001096">
    <property type="entry name" value="Peptidase_C13"/>
</dbReference>
<dbReference type="InterPro" id="IPR028082">
    <property type="entry name" value="Peripla_BP_I"/>
</dbReference>
<feature type="domain" description="Leucine-binding protein" evidence="4">
    <location>
        <begin position="75"/>
        <end position="322"/>
    </location>
</feature>
<dbReference type="EMBL" id="WCUP01000007">
    <property type="protein sequence ID" value="KAB4109267.1"/>
    <property type="molecule type" value="Genomic_DNA"/>
</dbReference>
<sequence length="709" mass="79275">MKQVVIKLIAPLLCLIGLWSCSDDEPSLSPDNKQWTEKVVAVVLPMEKGLDVHWKRTLGMFTTNFERAFKNHEAGIRLKFEYYDEAKTDVRELARSLAFNDEVYAVIGGLYSSNAAILAAELTIVGKTFFTLATAEQLVRAYASTGYLWAMTETDITQCEVLLSKVINYEGKSVALLVKENDGYGQTFIDWFAFQARELGLENMGCYAYTSDNIADVSRQAMQSGAEYVICIPSEIEEMKPMLEAHKAQSLNGRSVPRMLFSDTAYGADVLKIHGDAAEGIEGVAFGADPESGFDVSYRTFFNATPTLGESQLYDAAMLIGYAAWYQQFRPELSLQKSLRAVVSGEGLNMGSWTGEDMGLVVDALAAGKSPYVRGASGHLRFDAKVFTNVLATTYYNFKVYNGQYIILDYNTSDGGNRTDATLAGWNWKAFRMQDFDNSGEFNYPAHTGNWALLVASSKEWTNYRHQADVLAIYQQLRQAGYTDDRIILIVEDDIADNISNPNKGVIQVTIGGNNVYENVEIDYRMSSLNTKDILAILSGEKSEKLPTVIESTENDNLFVFWSGHGVPGAMCWDEEAYAMTGDKLSSVFEDMNRKRRYRKLLMMVEACFSGGVMKQCEGIPGMLFVTAANGDETSKADVFNSEMKVWMSNRFTSTFIEQITDNKEVAMRDLYYRLFINTVGSHVMVYNAENYGNLYSANMSEFINSIVR</sequence>
<dbReference type="RefSeq" id="WP_009017585.1">
    <property type="nucleotide sequence ID" value="NZ_CAXTGQ010000003.1"/>
</dbReference>
<reference evidence="11 12" key="2">
    <citation type="journal article" date="2019" name="Nat. Med.">
        <title>A library of human gut bacterial isolates paired with longitudinal multiomics data enables mechanistic microbiome research.</title>
        <authorList>
            <person name="Poyet M."/>
            <person name="Groussin M."/>
            <person name="Gibbons S.M."/>
            <person name="Avila-Pacheco J."/>
            <person name="Jiang X."/>
            <person name="Kearney S.M."/>
            <person name="Perrotta A.R."/>
            <person name="Berdy B."/>
            <person name="Zhao S."/>
            <person name="Lieberman T.D."/>
            <person name="Swanson P.K."/>
            <person name="Smith M."/>
            <person name="Roesemann S."/>
            <person name="Alexander J.E."/>
            <person name="Rich S.A."/>
            <person name="Livny J."/>
            <person name="Vlamakis H."/>
            <person name="Clish C."/>
            <person name="Bullock K."/>
            <person name="Deik A."/>
            <person name="Scott J."/>
            <person name="Pierce K.A."/>
            <person name="Xavier R.J."/>
            <person name="Alm E.J."/>
        </authorList>
    </citation>
    <scope>NUCLEOTIDE SEQUENCE [LARGE SCALE GENOMIC DNA]</scope>
    <source>
        <strain evidence="7 14">BIOML-A36</strain>
        <strain evidence="9 13">BIOML-A37</strain>
        <strain evidence="8 12">BIOML-A38</strain>
        <strain evidence="6 11">BIOML-A42</strain>
    </source>
</reference>
<dbReference type="AlphaFoldDB" id="A0A174PQU0"/>
<dbReference type="CDD" id="cd06268">
    <property type="entry name" value="PBP1_ABC_transporter_LIVBP-like"/>
    <property type="match status" value="1"/>
</dbReference>
<dbReference type="GO" id="GO:0004197">
    <property type="term" value="F:cysteine-type endopeptidase activity"/>
    <property type="evidence" value="ECO:0007669"/>
    <property type="project" value="UniProtKB-EC"/>
</dbReference>
<dbReference type="Proteomes" id="UP000434462">
    <property type="component" value="Unassembled WGS sequence"/>
</dbReference>
<keyword evidence="2 3" id="KW-0732">Signal</keyword>
<dbReference type="GO" id="GO:0006624">
    <property type="term" value="P:vacuolar protein processing"/>
    <property type="evidence" value="ECO:0007669"/>
    <property type="project" value="TreeGrafter"/>
</dbReference>
<dbReference type="Proteomes" id="UP000432488">
    <property type="component" value="Unassembled WGS sequence"/>
</dbReference>
<evidence type="ECO:0000259" key="4">
    <source>
        <dbReference type="Pfam" id="PF13458"/>
    </source>
</evidence>
<evidence type="ECO:0000313" key="11">
    <source>
        <dbReference type="Proteomes" id="UP000432488"/>
    </source>
</evidence>
<dbReference type="Gene3D" id="3.40.50.1460">
    <property type="match status" value="1"/>
</dbReference>
<dbReference type="EMBL" id="WCUV01000012">
    <property type="protein sequence ID" value="KAB4088982.1"/>
    <property type="molecule type" value="Genomic_DNA"/>
</dbReference>
<dbReference type="GeneID" id="61276809"/>
<evidence type="ECO:0000313" key="7">
    <source>
        <dbReference type="EMBL" id="KAB4109267.1"/>
    </source>
</evidence>
<reference evidence="5 10" key="1">
    <citation type="submission" date="2015-09" db="EMBL/GenBank/DDBJ databases">
        <authorList>
            <consortium name="Pathogen Informatics"/>
        </authorList>
    </citation>
    <scope>NUCLEOTIDE SEQUENCE [LARGE SCALE GENOMIC DNA]</scope>
    <source>
        <strain evidence="5 10">2789STDY5834847</strain>
    </source>
</reference>